<dbReference type="EMBL" id="AB924608">
    <property type="protein sequence ID" value="BAT24353.1"/>
    <property type="molecule type" value="Genomic_DNA"/>
</dbReference>
<reference evidence="2" key="2">
    <citation type="journal article" date="2015" name="Sci. Rep.">
        <title>Genetic analysis of capsular polysaccharide synthesis gene clusters in 79 capsular types of Klebsiella spp.</title>
        <authorList>
            <person name="Pan Y.J."/>
            <person name="Lin T.L."/>
            <person name="Chen C.T."/>
            <person name="Chen Y.Y."/>
            <person name="Hsieh P.F."/>
            <person name="Hsu C.R."/>
            <person name="Wu M.C."/>
            <person name="Wang J.T."/>
        </authorList>
    </citation>
    <scope>NUCLEOTIDE SEQUENCE</scope>
    <source>
        <strain evidence="2">1205</strain>
    </source>
</reference>
<proteinExistence type="predicted"/>
<evidence type="ECO:0000256" key="1">
    <source>
        <dbReference type="SAM" id="Phobius"/>
    </source>
</evidence>
<accession>A0A0N7KWK2</accession>
<keyword evidence="1" id="KW-1133">Transmembrane helix</keyword>
<reference evidence="2" key="1">
    <citation type="submission" date="2014-04" db="EMBL/GenBank/DDBJ databases">
        <authorList>
            <person name="Harrison E."/>
        </authorList>
    </citation>
    <scope>NUCLEOTIDE SEQUENCE</scope>
    <source>
        <strain evidence="2">1205</strain>
    </source>
</reference>
<feature type="transmembrane region" description="Helical" evidence="1">
    <location>
        <begin position="6"/>
        <end position="30"/>
    </location>
</feature>
<protein>
    <submittedName>
        <fullName evidence="2">Uncharacterized protein</fullName>
    </submittedName>
</protein>
<dbReference type="AlphaFoldDB" id="A0A0N7KWK2"/>
<organism evidence="2">
    <name type="scientific">Klebsiella sp. 1205</name>
    <dbReference type="NCBI Taxonomy" id="1497840"/>
    <lineage>
        <taxon>Bacteria</taxon>
        <taxon>Pseudomonadati</taxon>
        <taxon>Pseudomonadota</taxon>
        <taxon>Gammaproteobacteria</taxon>
        <taxon>Enterobacterales</taxon>
        <taxon>Enterobacteriaceae</taxon>
        <taxon>Klebsiella/Raoultella group</taxon>
        <taxon>Klebsiella</taxon>
    </lineage>
</organism>
<keyword evidence="1" id="KW-0472">Membrane</keyword>
<sequence length="397" mass="44693">MLLLKYLGVIMNVKSVYIIIGFFISTDVIAKGIYSKTFGNYEHAVGDYLIVNNENAKVQVLGFKKDSEQAMYQNRDHVGYYIGMYGPEDQLILREPEITYSHDGFYVHDIGYLDRIKLGMFVSTISEPRIYGRIVSINPSQKFVGINSWYEQGKNVNGIVPRNSVQLLINSADKIWGQNTNIFLTKNSSAKTATGYELGFFSDGTHGNPVWGFHAVNLSNLGQPFQQAFRATGRWVTGFYSSSDIDVAFSADEPKHSALHVTNNINKHWKGSVIDFSSHIDTLPESYLIKSSINDKIVYSVRTDGVQNSGKFEVLRIAKNTILSIDGPSYIICNNRYTINLFLPKKNLRGVIYEVKANSEGVVRVNYDSSSIVLSRNERSYVKFINDGLSWIPLYSG</sequence>
<evidence type="ECO:0000313" key="2">
    <source>
        <dbReference type="EMBL" id="BAT24353.1"/>
    </source>
</evidence>
<name>A0A0N7KWK2_9ENTR</name>
<keyword evidence="1" id="KW-0812">Transmembrane</keyword>